<dbReference type="EMBL" id="AP019737">
    <property type="protein sequence ID" value="BBL10195.1"/>
    <property type="molecule type" value="Genomic_DNA"/>
</dbReference>
<organism evidence="1 2">
    <name type="scientific">Alistipes onderdonkii subsp. vulgaris</name>
    <dbReference type="NCBI Taxonomy" id="2585117"/>
    <lineage>
        <taxon>Bacteria</taxon>
        <taxon>Pseudomonadati</taxon>
        <taxon>Bacteroidota</taxon>
        <taxon>Bacteroidia</taxon>
        <taxon>Bacteroidales</taxon>
        <taxon>Rikenellaceae</taxon>
        <taxon>Alistipes</taxon>
    </lineage>
</organism>
<reference evidence="1 2" key="1">
    <citation type="journal article" date="2020" name="Int. J. Syst. Evol. Microbiol.">
        <title>Alistipes communis sp. nov., Alistipes dispar sp. nov. and Alistipes onderdonkii subsp. vulgaris subsp. nov., isolated from human faeces, and creation of Alistipes onderdonkii subsp. onderdonkii subsp. nov.</title>
        <authorList>
            <person name="Sakamoto M."/>
            <person name="Ikeyama N."/>
            <person name="Ogata Y."/>
            <person name="Suda W."/>
            <person name="Iino T."/>
            <person name="Hattori M."/>
            <person name="Ohkuma M."/>
        </authorList>
    </citation>
    <scope>NUCLEOTIDE SEQUENCE [LARGE SCALE GENOMIC DNA]</scope>
    <source>
        <strain evidence="1 2">5CPYCFAH4</strain>
    </source>
</reference>
<protein>
    <submittedName>
        <fullName evidence="1">Uncharacterized protein</fullName>
    </submittedName>
</protein>
<evidence type="ECO:0000313" key="1">
    <source>
        <dbReference type="EMBL" id="BBL10195.1"/>
    </source>
</evidence>
<proteinExistence type="predicted"/>
<evidence type="ECO:0000313" key="2">
    <source>
        <dbReference type="Proteomes" id="UP000317465"/>
    </source>
</evidence>
<dbReference type="Proteomes" id="UP000317465">
    <property type="component" value="Chromosome"/>
</dbReference>
<sequence>MNPMFRMWRCYFSGLLDAGRWRMFLHSRMWLGLPVAAVAAFVVIFLLRRFGEGLPTAEAFWKGAVYALVIAFCWALGVWAAVGPEPSDDDGRQDGEAVGNVGSRAAWRGRVLCFVLLLGAFALVCSSQISEMLGGECSLARGFGGILLKAMAVAAVVVPVWLDSRRSKW</sequence>
<accession>A0ACA8QZN8</accession>
<name>A0ACA8QZN8_9BACT</name>
<keyword evidence="2" id="KW-1185">Reference proteome</keyword>
<gene>
    <name evidence="1" type="ORF">A5CPYCFAH4_24190</name>
</gene>